<dbReference type="GO" id="GO:0001530">
    <property type="term" value="F:lipopolysaccharide binding"/>
    <property type="evidence" value="ECO:0007669"/>
    <property type="project" value="TreeGrafter"/>
</dbReference>
<accession>A0A381P600</accession>
<organism evidence="4">
    <name type="scientific">marine metagenome</name>
    <dbReference type="NCBI Taxonomy" id="408172"/>
    <lineage>
        <taxon>unclassified sequences</taxon>
        <taxon>metagenomes</taxon>
        <taxon>ecological metagenomes</taxon>
    </lineage>
</organism>
<keyword evidence="2" id="KW-0472">Membrane</keyword>
<gene>
    <name evidence="4" type="ORF">METZ01_LOCUS14701</name>
</gene>
<dbReference type="EMBL" id="UINC01000831">
    <property type="protein sequence ID" value="SUZ61847.1"/>
    <property type="molecule type" value="Genomic_DNA"/>
</dbReference>
<dbReference type="Pfam" id="PF04390">
    <property type="entry name" value="LptE"/>
    <property type="match status" value="1"/>
</dbReference>
<proteinExistence type="inferred from homology"/>
<evidence type="ECO:0000256" key="2">
    <source>
        <dbReference type="ARBA" id="ARBA00023136"/>
    </source>
</evidence>
<dbReference type="Gene3D" id="3.30.160.150">
    <property type="entry name" value="Lipoprotein like domain"/>
    <property type="match status" value="1"/>
</dbReference>
<dbReference type="InterPro" id="IPR007485">
    <property type="entry name" value="LPS_assembly_LptE"/>
</dbReference>
<dbReference type="GO" id="GO:1990351">
    <property type="term" value="C:transporter complex"/>
    <property type="evidence" value="ECO:0007669"/>
    <property type="project" value="TreeGrafter"/>
</dbReference>
<dbReference type="PANTHER" id="PTHR38098:SF1">
    <property type="entry name" value="LPS-ASSEMBLY LIPOPROTEIN LPTE"/>
    <property type="match status" value="1"/>
</dbReference>
<name>A0A381P600_9ZZZZ</name>
<evidence type="ECO:0008006" key="5">
    <source>
        <dbReference type="Google" id="ProtNLM"/>
    </source>
</evidence>
<dbReference type="PANTHER" id="PTHR38098">
    <property type="entry name" value="LPS-ASSEMBLY LIPOPROTEIN LPTE"/>
    <property type="match status" value="1"/>
</dbReference>
<sequence>MAKCAKFISFVIFVITLSECGFAIRGNDAISYRFDLIQLNLQQPNSELSRFLRQSLDVANVETQLANSAQPNSNSAILKIGDEQIASRPVTFNPRARAAQHEMRLSIQISFEQGEQTLIRAETLYVERTYFEDLENIAGNQEEVEIIRNEMRRELVNQVMRRLQAASN</sequence>
<protein>
    <recommendedName>
        <fullName evidence="5">LPS-assembly lipoprotein LptE</fullName>
    </recommendedName>
</protein>
<evidence type="ECO:0000256" key="1">
    <source>
        <dbReference type="ARBA" id="ARBA00022729"/>
    </source>
</evidence>
<dbReference type="HAMAP" id="MF_01186">
    <property type="entry name" value="LPS_assembly_LptE"/>
    <property type="match status" value="1"/>
</dbReference>
<keyword evidence="3" id="KW-0998">Cell outer membrane</keyword>
<evidence type="ECO:0000256" key="3">
    <source>
        <dbReference type="ARBA" id="ARBA00023237"/>
    </source>
</evidence>
<evidence type="ECO:0000313" key="4">
    <source>
        <dbReference type="EMBL" id="SUZ61847.1"/>
    </source>
</evidence>
<dbReference type="GO" id="GO:0043165">
    <property type="term" value="P:Gram-negative-bacterium-type cell outer membrane assembly"/>
    <property type="evidence" value="ECO:0007669"/>
    <property type="project" value="InterPro"/>
</dbReference>
<keyword evidence="1" id="KW-0732">Signal</keyword>
<dbReference type="GO" id="GO:0015920">
    <property type="term" value="P:lipopolysaccharide transport"/>
    <property type="evidence" value="ECO:0007669"/>
    <property type="project" value="TreeGrafter"/>
</dbReference>
<reference evidence="4" key="1">
    <citation type="submission" date="2018-05" db="EMBL/GenBank/DDBJ databases">
        <authorList>
            <person name="Lanie J.A."/>
            <person name="Ng W.-L."/>
            <person name="Kazmierczak K.M."/>
            <person name="Andrzejewski T.M."/>
            <person name="Davidsen T.M."/>
            <person name="Wayne K.J."/>
            <person name="Tettelin H."/>
            <person name="Glass J.I."/>
            <person name="Rusch D."/>
            <person name="Podicherti R."/>
            <person name="Tsui H.-C.T."/>
            <person name="Winkler M.E."/>
        </authorList>
    </citation>
    <scope>NUCLEOTIDE SEQUENCE</scope>
</reference>
<dbReference type="GO" id="GO:0019867">
    <property type="term" value="C:outer membrane"/>
    <property type="evidence" value="ECO:0007669"/>
    <property type="project" value="InterPro"/>
</dbReference>
<dbReference type="AlphaFoldDB" id="A0A381P600"/>